<reference evidence="2" key="1">
    <citation type="submission" date="2023-10" db="EMBL/GenBank/DDBJ databases">
        <authorList>
            <person name="Chen Y."/>
            <person name="Shah S."/>
            <person name="Dougan E. K."/>
            <person name="Thang M."/>
            <person name="Chan C."/>
        </authorList>
    </citation>
    <scope>NUCLEOTIDE SEQUENCE [LARGE SCALE GENOMIC DNA]</scope>
</reference>
<gene>
    <name evidence="2" type="ORF">PCOR1329_LOCUS81389</name>
</gene>
<sequence>MGSDHKPVVIKLRRARKLKPKTKKPGDKQRTSWKNVDPERFMDEVRIACGAVELNSNPGEDCKMITAVLVDSIARARDDWNDRRQLRVDGAEIQCLLAERRECSNQDGAQRAALSKKIRKAVWRPRRTNI</sequence>
<feature type="compositionally biased region" description="Basic and acidic residues" evidence="1">
    <location>
        <begin position="24"/>
        <end position="36"/>
    </location>
</feature>
<comment type="caution">
    <text evidence="2">The sequence shown here is derived from an EMBL/GenBank/DDBJ whole genome shotgun (WGS) entry which is preliminary data.</text>
</comment>
<accession>A0ABN9Y095</accession>
<evidence type="ECO:0000313" key="3">
    <source>
        <dbReference type="Proteomes" id="UP001189429"/>
    </source>
</evidence>
<organism evidence="2 3">
    <name type="scientific">Prorocentrum cordatum</name>
    <dbReference type="NCBI Taxonomy" id="2364126"/>
    <lineage>
        <taxon>Eukaryota</taxon>
        <taxon>Sar</taxon>
        <taxon>Alveolata</taxon>
        <taxon>Dinophyceae</taxon>
        <taxon>Prorocentrales</taxon>
        <taxon>Prorocentraceae</taxon>
        <taxon>Prorocentrum</taxon>
    </lineage>
</organism>
<evidence type="ECO:0008006" key="4">
    <source>
        <dbReference type="Google" id="ProtNLM"/>
    </source>
</evidence>
<dbReference type="Proteomes" id="UP001189429">
    <property type="component" value="Unassembled WGS sequence"/>
</dbReference>
<keyword evidence="3" id="KW-1185">Reference proteome</keyword>
<protein>
    <recommendedName>
        <fullName evidence="4">Ribosome biogenesis protein NOP53</fullName>
    </recommendedName>
</protein>
<dbReference type="EMBL" id="CAUYUJ010021614">
    <property type="protein sequence ID" value="CAK0905832.1"/>
    <property type="molecule type" value="Genomic_DNA"/>
</dbReference>
<feature type="region of interest" description="Disordered" evidence="1">
    <location>
        <begin position="1"/>
        <end position="36"/>
    </location>
</feature>
<evidence type="ECO:0000313" key="2">
    <source>
        <dbReference type="EMBL" id="CAK0905832.1"/>
    </source>
</evidence>
<feature type="compositionally biased region" description="Basic residues" evidence="1">
    <location>
        <begin position="11"/>
        <end position="23"/>
    </location>
</feature>
<proteinExistence type="predicted"/>
<name>A0ABN9Y095_9DINO</name>
<evidence type="ECO:0000256" key="1">
    <source>
        <dbReference type="SAM" id="MobiDB-lite"/>
    </source>
</evidence>